<keyword evidence="1" id="KW-0472">Membrane</keyword>
<evidence type="ECO:0000256" key="1">
    <source>
        <dbReference type="SAM" id="Phobius"/>
    </source>
</evidence>
<comment type="caution">
    <text evidence="2">The sequence shown here is derived from an EMBL/GenBank/DDBJ whole genome shotgun (WGS) entry which is preliminary data.</text>
</comment>
<protein>
    <submittedName>
        <fullName evidence="2">Uncharacterized protein</fullName>
    </submittedName>
</protein>
<feature type="transmembrane region" description="Helical" evidence="1">
    <location>
        <begin position="6"/>
        <end position="28"/>
    </location>
</feature>
<dbReference type="Proteomes" id="UP001174209">
    <property type="component" value="Unassembled WGS sequence"/>
</dbReference>
<keyword evidence="1" id="KW-1133">Transmembrane helix</keyword>
<proteinExistence type="predicted"/>
<name>A0ABT8K3U6_9MICC</name>
<evidence type="ECO:0000313" key="2">
    <source>
        <dbReference type="EMBL" id="MDN4611722.1"/>
    </source>
</evidence>
<gene>
    <name evidence="2" type="ORF">P5G52_12695</name>
</gene>
<keyword evidence="3" id="KW-1185">Reference proteome</keyword>
<reference evidence="2" key="1">
    <citation type="submission" date="2023-06" db="EMBL/GenBank/DDBJ databases">
        <title>MT1 and MT2 Draft Genomes of Novel Species.</title>
        <authorList>
            <person name="Venkateswaran K."/>
        </authorList>
    </citation>
    <scope>NUCLEOTIDE SEQUENCE</scope>
    <source>
        <strain evidence="2">IIF3SC-B10</strain>
    </source>
</reference>
<dbReference type="RefSeq" id="WP_301227881.1">
    <property type="nucleotide sequence ID" value="NZ_JAROCG010000001.1"/>
</dbReference>
<sequence>MPPEIAIATIAAGSALAGSLLAVLVGLITANISRRTVLEDRTAATEADAQRWELAQKAEYETWLRNKKQEVITDFLRSADRVFSIAKAMNSANPRRQRPAGDREGIDALNAVSVEVLALLALNSVAADAAQDMMLKLGPLLLFLEENPGRLTEPLNQEFQVVMGEYMSSQGVFIAMARLDLGISQSDKSIEDQRQLAALFAEVLKSRSNATEAAG</sequence>
<dbReference type="EMBL" id="JAROCG010000001">
    <property type="protein sequence ID" value="MDN4611722.1"/>
    <property type="molecule type" value="Genomic_DNA"/>
</dbReference>
<accession>A0ABT8K3U6</accession>
<organism evidence="2 3">
    <name type="scientific">Arthrobacter burdickii</name>
    <dbReference type="NCBI Taxonomy" id="3035920"/>
    <lineage>
        <taxon>Bacteria</taxon>
        <taxon>Bacillati</taxon>
        <taxon>Actinomycetota</taxon>
        <taxon>Actinomycetes</taxon>
        <taxon>Micrococcales</taxon>
        <taxon>Micrococcaceae</taxon>
        <taxon>Arthrobacter</taxon>
    </lineage>
</organism>
<evidence type="ECO:0000313" key="3">
    <source>
        <dbReference type="Proteomes" id="UP001174209"/>
    </source>
</evidence>
<keyword evidence="1" id="KW-0812">Transmembrane</keyword>